<feature type="transmembrane region" description="Helical" evidence="1">
    <location>
        <begin position="12"/>
        <end position="36"/>
    </location>
</feature>
<reference evidence="2" key="1">
    <citation type="submission" date="2019-03" db="EMBL/GenBank/DDBJ databases">
        <title>Single cell metagenomics reveals metabolic interactions within the superorganism composed of flagellate Streblomastix strix and complex community of Bacteroidetes bacteria on its surface.</title>
        <authorList>
            <person name="Treitli S.C."/>
            <person name="Kolisko M."/>
            <person name="Husnik F."/>
            <person name="Keeling P."/>
            <person name="Hampl V."/>
        </authorList>
    </citation>
    <scope>NUCLEOTIDE SEQUENCE</scope>
    <source>
        <strain evidence="2">STM</strain>
    </source>
</reference>
<evidence type="ECO:0000256" key="1">
    <source>
        <dbReference type="SAM" id="Phobius"/>
    </source>
</evidence>
<dbReference type="AlphaFoldDB" id="A0A5J4SR77"/>
<evidence type="ECO:0000313" key="3">
    <source>
        <dbReference type="EMBL" id="KAA6348545.1"/>
    </source>
</evidence>
<keyword evidence="1" id="KW-1133">Transmembrane helix</keyword>
<dbReference type="EMBL" id="SNRY01000066">
    <property type="protein sequence ID" value="KAA6348517.1"/>
    <property type="molecule type" value="Genomic_DNA"/>
</dbReference>
<dbReference type="EMBL" id="SNRY01000066">
    <property type="protein sequence ID" value="KAA6348545.1"/>
    <property type="molecule type" value="Genomic_DNA"/>
</dbReference>
<protein>
    <submittedName>
        <fullName evidence="2">Uncharacterized protein</fullName>
    </submittedName>
</protein>
<name>A0A5J4SR77_9ZZZZ</name>
<comment type="caution">
    <text evidence="2">The sequence shown here is derived from an EMBL/GenBank/DDBJ whole genome shotgun (WGS) entry which is preliminary data.</text>
</comment>
<gene>
    <name evidence="2" type="ORF">EZS27_004011</name>
    <name evidence="3" type="ORF">EZS27_004039</name>
</gene>
<keyword evidence="1" id="KW-0472">Membrane</keyword>
<proteinExistence type="predicted"/>
<accession>A0A5J4SR77</accession>
<sequence length="47" mass="4729">MWNLSPSKRVAVVGVGVAVVGVGVAVVGVGVAVVGVGEHRDFPKIYP</sequence>
<evidence type="ECO:0000313" key="2">
    <source>
        <dbReference type="EMBL" id="KAA6348517.1"/>
    </source>
</evidence>
<keyword evidence="1" id="KW-0812">Transmembrane</keyword>
<organism evidence="2">
    <name type="scientific">termite gut metagenome</name>
    <dbReference type="NCBI Taxonomy" id="433724"/>
    <lineage>
        <taxon>unclassified sequences</taxon>
        <taxon>metagenomes</taxon>
        <taxon>organismal metagenomes</taxon>
    </lineage>
</organism>